<keyword evidence="4 5" id="KW-0808">Transferase</keyword>
<feature type="domain" description="Quinolinate phosphoribosyl transferase N-terminal" evidence="7">
    <location>
        <begin position="31"/>
        <end position="114"/>
    </location>
</feature>
<evidence type="ECO:0000256" key="4">
    <source>
        <dbReference type="ARBA" id="ARBA00022679"/>
    </source>
</evidence>
<dbReference type="InterPro" id="IPR002638">
    <property type="entry name" value="Quinolinate_PRibosylTrfase_C"/>
</dbReference>
<dbReference type="Proteomes" id="UP000715095">
    <property type="component" value="Unassembled WGS sequence"/>
</dbReference>
<keyword evidence="3 5" id="KW-0328">Glycosyltransferase</keyword>
<proteinExistence type="inferred from homology"/>
<dbReference type="InterPro" id="IPR013785">
    <property type="entry name" value="Aldolase_TIM"/>
</dbReference>
<gene>
    <name evidence="8" type="primary">modD</name>
    <name evidence="8" type="ORF">H6A60_06190</name>
</gene>
<evidence type="ECO:0000313" key="8">
    <source>
        <dbReference type="EMBL" id="MBM6704075.1"/>
    </source>
</evidence>
<organism evidence="8 9">
    <name type="scientific">Sutterella massiliensis</name>
    <dbReference type="NCBI Taxonomy" id="1816689"/>
    <lineage>
        <taxon>Bacteria</taxon>
        <taxon>Pseudomonadati</taxon>
        <taxon>Pseudomonadota</taxon>
        <taxon>Betaproteobacteria</taxon>
        <taxon>Burkholderiales</taxon>
        <taxon>Sutterellaceae</taxon>
        <taxon>Sutterella</taxon>
    </lineage>
</organism>
<dbReference type="Gene3D" id="3.20.20.70">
    <property type="entry name" value="Aldolase class I"/>
    <property type="match status" value="1"/>
</dbReference>
<comment type="similarity">
    <text evidence="1 5">Belongs to the NadC/ModD family.</text>
</comment>
<evidence type="ECO:0000256" key="1">
    <source>
        <dbReference type="ARBA" id="ARBA00009400"/>
    </source>
</evidence>
<dbReference type="InterPro" id="IPR006242">
    <property type="entry name" value="ModD"/>
</dbReference>
<dbReference type="SUPFAM" id="SSF51690">
    <property type="entry name" value="Nicotinate/Quinolinate PRTase C-terminal domain-like"/>
    <property type="match status" value="1"/>
</dbReference>
<dbReference type="PIRSF" id="PIRSF006250">
    <property type="entry name" value="NadC_ModD"/>
    <property type="match status" value="1"/>
</dbReference>
<dbReference type="Pfam" id="PF02749">
    <property type="entry name" value="QRPTase_N"/>
    <property type="match status" value="1"/>
</dbReference>
<reference evidence="8 9" key="1">
    <citation type="journal article" date="2021" name="Sci. Rep.">
        <title>The distribution of antibiotic resistance genes in chicken gut microbiota commensals.</title>
        <authorList>
            <person name="Juricova H."/>
            <person name="Matiasovicova J."/>
            <person name="Kubasova T."/>
            <person name="Cejkova D."/>
            <person name="Rychlik I."/>
        </authorList>
    </citation>
    <scope>NUCLEOTIDE SEQUENCE [LARGE SCALE GENOMIC DNA]</scope>
    <source>
        <strain evidence="8 9">An829</strain>
    </source>
</reference>
<dbReference type="RefSeq" id="WP_205102551.1">
    <property type="nucleotide sequence ID" value="NZ_JACJJC010000008.1"/>
</dbReference>
<dbReference type="InterPro" id="IPR027277">
    <property type="entry name" value="NadC/ModD"/>
</dbReference>
<evidence type="ECO:0000313" key="9">
    <source>
        <dbReference type="Proteomes" id="UP000715095"/>
    </source>
</evidence>
<dbReference type="InterPro" id="IPR036068">
    <property type="entry name" value="Nicotinate_pribotase-like_C"/>
</dbReference>
<protein>
    <recommendedName>
        <fullName evidence="2">Putative pyrophosphorylase ModD</fullName>
    </recommendedName>
</protein>
<dbReference type="PANTHER" id="PTHR32179">
    <property type="entry name" value="NICOTINATE-NUCLEOTIDE PYROPHOSPHORYLASE [CARBOXYLATING]"/>
    <property type="match status" value="1"/>
</dbReference>
<sequence length="291" mass="30941">MNRVSTVASCCSHRTDTYLLRLLEDDCPQLDLTTIGLGIEKAEGVVTAAFKRKGIVAGAMLAKRLFELSGASVSVYAEDGASLAAGEPILRAEGSAAALHAVYKTAQCVMEYACGIALRTREMLDAARAVSPGVQIALTRKHAPGTKPIAYAGLRAGGGIVHRFGLSDSILVFDQHRVFCEDFDRSLKRLQAESPERKVAVEAGGPEEALGFVRLGVDIVQCERFSPEALAAFCSKARRINPRLVINAAGGIHAGNAAQYAAAGADVLVTSWPYFAAPFDVKMRFSATRLA</sequence>
<dbReference type="Gene3D" id="3.90.1170.20">
    <property type="entry name" value="Quinolinate phosphoribosyl transferase, N-terminal domain"/>
    <property type="match status" value="1"/>
</dbReference>
<evidence type="ECO:0000256" key="2">
    <source>
        <dbReference type="ARBA" id="ARBA00019205"/>
    </source>
</evidence>
<dbReference type="NCBIfam" id="TIGR01334">
    <property type="entry name" value="modD"/>
    <property type="match status" value="1"/>
</dbReference>
<dbReference type="SUPFAM" id="SSF54675">
    <property type="entry name" value="Nicotinate/Quinolinate PRTase N-terminal domain-like"/>
    <property type="match status" value="1"/>
</dbReference>
<dbReference type="InterPro" id="IPR037128">
    <property type="entry name" value="Quinolinate_PRibosylTase_N_sf"/>
</dbReference>
<comment type="caution">
    <text evidence="8">The sequence shown here is derived from an EMBL/GenBank/DDBJ whole genome shotgun (WGS) entry which is preliminary data.</text>
</comment>
<keyword evidence="9" id="KW-1185">Reference proteome</keyword>
<dbReference type="EMBL" id="JACJJC010000008">
    <property type="protein sequence ID" value="MBM6704075.1"/>
    <property type="molecule type" value="Genomic_DNA"/>
</dbReference>
<evidence type="ECO:0000256" key="3">
    <source>
        <dbReference type="ARBA" id="ARBA00022676"/>
    </source>
</evidence>
<feature type="domain" description="Quinolinate phosphoribosyl transferase C-terminal" evidence="6">
    <location>
        <begin position="116"/>
        <end position="283"/>
    </location>
</feature>
<accession>A0ABS2DRV8</accession>
<evidence type="ECO:0000259" key="7">
    <source>
        <dbReference type="Pfam" id="PF02749"/>
    </source>
</evidence>
<dbReference type="InterPro" id="IPR022412">
    <property type="entry name" value="Quinolinate_PRibosylTrfase_N"/>
</dbReference>
<evidence type="ECO:0000259" key="6">
    <source>
        <dbReference type="Pfam" id="PF01729"/>
    </source>
</evidence>
<evidence type="ECO:0000256" key="5">
    <source>
        <dbReference type="PIRNR" id="PIRNR006250"/>
    </source>
</evidence>
<dbReference type="PANTHER" id="PTHR32179:SF4">
    <property type="entry name" value="PYROPHOSPHORYLASE MODD-RELATED"/>
    <property type="match status" value="1"/>
</dbReference>
<dbReference type="Pfam" id="PF01729">
    <property type="entry name" value="QRPTase_C"/>
    <property type="match status" value="1"/>
</dbReference>
<name>A0ABS2DRV8_9BURK</name>